<dbReference type="PANTHER" id="PTHR10434:SF9">
    <property type="entry name" value="PHOSPHOLIPID_GLYCEROL ACYLTRANSFERASE DOMAIN-CONTAINING PROTEIN"/>
    <property type="match status" value="1"/>
</dbReference>
<dbReference type="InterPro" id="IPR002123">
    <property type="entry name" value="Plipid/glycerol_acylTrfase"/>
</dbReference>
<evidence type="ECO:0000313" key="6">
    <source>
        <dbReference type="Proteomes" id="UP000236724"/>
    </source>
</evidence>
<evidence type="ECO:0000256" key="1">
    <source>
        <dbReference type="ARBA" id="ARBA00005189"/>
    </source>
</evidence>
<feature type="domain" description="Phospholipid/glycerol acyltransferase" evidence="4">
    <location>
        <begin position="29"/>
        <end position="147"/>
    </location>
</feature>
<dbReference type="PANTHER" id="PTHR10434">
    <property type="entry name" value="1-ACYL-SN-GLYCEROL-3-PHOSPHATE ACYLTRANSFERASE"/>
    <property type="match status" value="1"/>
</dbReference>
<evidence type="ECO:0000259" key="4">
    <source>
        <dbReference type="SMART" id="SM00563"/>
    </source>
</evidence>
<dbReference type="GO" id="GO:0003841">
    <property type="term" value="F:1-acylglycerol-3-phosphate O-acyltransferase activity"/>
    <property type="evidence" value="ECO:0007669"/>
    <property type="project" value="TreeGrafter"/>
</dbReference>
<reference evidence="5 6" key="1">
    <citation type="submission" date="2016-10" db="EMBL/GenBank/DDBJ databases">
        <authorList>
            <person name="de Groot N.N."/>
        </authorList>
    </citation>
    <scope>NUCLEOTIDE SEQUENCE [LARGE SCALE GENOMIC DNA]</scope>
    <source>
        <strain evidence="5">MBHS1</strain>
    </source>
</reference>
<dbReference type="RefSeq" id="WP_177428161.1">
    <property type="nucleotide sequence ID" value="NZ_FMSV02000072.1"/>
</dbReference>
<evidence type="ECO:0000313" key="5">
    <source>
        <dbReference type="EMBL" id="SEH04628.1"/>
    </source>
</evidence>
<proteinExistence type="predicted"/>
<accession>A0A1H6F385</accession>
<organism evidence="5 6">
    <name type="scientific">Candidatus Venteria ishoeyi</name>
    <dbReference type="NCBI Taxonomy" id="1899563"/>
    <lineage>
        <taxon>Bacteria</taxon>
        <taxon>Pseudomonadati</taxon>
        <taxon>Pseudomonadota</taxon>
        <taxon>Gammaproteobacteria</taxon>
        <taxon>Thiotrichales</taxon>
        <taxon>Thiotrichaceae</taxon>
        <taxon>Venteria</taxon>
    </lineage>
</organism>
<name>A0A1H6F385_9GAMM</name>
<evidence type="ECO:0000256" key="3">
    <source>
        <dbReference type="ARBA" id="ARBA00023315"/>
    </source>
</evidence>
<dbReference type="GO" id="GO:0006654">
    <property type="term" value="P:phosphatidic acid biosynthetic process"/>
    <property type="evidence" value="ECO:0007669"/>
    <property type="project" value="TreeGrafter"/>
</dbReference>
<keyword evidence="6" id="KW-1185">Reference proteome</keyword>
<keyword evidence="2 5" id="KW-0808">Transferase</keyword>
<dbReference type="EMBL" id="FMSV02000072">
    <property type="protein sequence ID" value="SEH04628.1"/>
    <property type="molecule type" value="Genomic_DNA"/>
</dbReference>
<dbReference type="SMART" id="SM00563">
    <property type="entry name" value="PlsC"/>
    <property type="match status" value="1"/>
</dbReference>
<dbReference type="Pfam" id="PF01553">
    <property type="entry name" value="Acyltransferase"/>
    <property type="match status" value="1"/>
</dbReference>
<keyword evidence="3 5" id="KW-0012">Acyltransferase</keyword>
<dbReference type="AlphaFoldDB" id="A0A1H6F385"/>
<dbReference type="Proteomes" id="UP000236724">
    <property type="component" value="Unassembled WGS sequence"/>
</dbReference>
<evidence type="ECO:0000256" key="2">
    <source>
        <dbReference type="ARBA" id="ARBA00022679"/>
    </source>
</evidence>
<gene>
    <name evidence="5" type="ORF">MBHS_00477</name>
</gene>
<protein>
    <submittedName>
        <fullName evidence="5">Acyltransferase</fullName>
    </submittedName>
</protein>
<dbReference type="SUPFAM" id="SSF69593">
    <property type="entry name" value="Glycerol-3-phosphate (1)-acyltransferase"/>
    <property type="match status" value="1"/>
</dbReference>
<sequence length="188" mass="21849">MLKKICRLWLQSAGWKIKNPLPPEIKQAIIVVAPHTSNWDFIYGMGACDLLELNIRFAIKQEWVRFPLRKLFLSLGALPIERKTGHTKKRSGMTKKMIELFSDKQQPLMLLVTPEGSRSRVSRWHTGFYHIARQAHVPIVVAYLDYARKEVGMGPIFFASEDMQQDMRKILDFCNTITPKYPEQYQAL</sequence>
<comment type="pathway">
    <text evidence="1">Lipid metabolism.</text>
</comment>